<protein>
    <submittedName>
        <fullName evidence="4">VanW family protein</fullName>
    </submittedName>
</protein>
<reference evidence="4" key="1">
    <citation type="journal article" date="2021" name="PeerJ">
        <title>Extensive microbial diversity within the chicken gut microbiome revealed by metagenomics and culture.</title>
        <authorList>
            <person name="Gilroy R."/>
            <person name="Ravi A."/>
            <person name="Getino M."/>
            <person name="Pursley I."/>
            <person name="Horton D.L."/>
            <person name="Alikhan N.F."/>
            <person name="Baker D."/>
            <person name="Gharbi K."/>
            <person name="Hall N."/>
            <person name="Watson M."/>
            <person name="Adriaenssens E.M."/>
            <person name="Foster-Nyarko E."/>
            <person name="Jarju S."/>
            <person name="Secka A."/>
            <person name="Antonio M."/>
            <person name="Oren A."/>
            <person name="Chaudhuri R.R."/>
            <person name="La Ragione R."/>
            <person name="Hildebrand F."/>
            <person name="Pallen M.J."/>
        </authorList>
    </citation>
    <scope>NUCLEOTIDE SEQUENCE</scope>
    <source>
        <strain evidence="4">ChiSxjej3B15-1167</strain>
    </source>
</reference>
<dbReference type="EMBL" id="DXEQ01000220">
    <property type="protein sequence ID" value="HIX72830.1"/>
    <property type="molecule type" value="Genomic_DNA"/>
</dbReference>
<gene>
    <name evidence="4" type="ORF">H9849_07375</name>
</gene>
<evidence type="ECO:0000256" key="2">
    <source>
        <dbReference type="SAM" id="MobiDB-lite"/>
    </source>
</evidence>
<dbReference type="Pfam" id="PF04294">
    <property type="entry name" value="VanW"/>
    <property type="match status" value="1"/>
</dbReference>
<evidence type="ECO:0000256" key="1">
    <source>
        <dbReference type="ARBA" id="ARBA00022729"/>
    </source>
</evidence>
<feature type="region of interest" description="Disordered" evidence="2">
    <location>
        <begin position="518"/>
        <end position="548"/>
    </location>
</feature>
<organism evidence="4 5">
    <name type="scientific">Candidatus Anaerobutyricum stercoripullorum</name>
    <dbReference type="NCBI Taxonomy" id="2838456"/>
    <lineage>
        <taxon>Bacteria</taxon>
        <taxon>Bacillati</taxon>
        <taxon>Bacillota</taxon>
        <taxon>Clostridia</taxon>
        <taxon>Lachnospirales</taxon>
        <taxon>Lachnospiraceae</taxon>
        <taxon>Anaerobutyricum</taxon>
    </lineage>
</organism>
<dbReference type="AlphaFoldDB" id="A0A9D1X7D7"/>
<reference evidence="4" key="2">
    <citation type="submission" date="2021-04" db="EMBL/GenBank/DDBJ databases">
        <authorList>
            <person name="Gilroy R."/>
        </authorList>
    </citation>
    <scope>NUCLEOTIDE SEQUENCE</scope>
    <source>
        <strain evidence="4">ChiSxjej3B15-1167</strain>
    </source>
</reference>
<dbReference type="Proteomes" id="UP000886805">
    <property type="component" value="Unassembled WGS sequence"/>
</dbReference>
<sequence>MGRRQEKRKKKQQMHRKWGLLGVSAAAVLCAAYLLTCSMVDGKTIVDGVAVNGTEVGGLTAEQAADRIRTSFEEEYAGAVLTVNANGAEYQVEMYPSIAMDVDSAAQKAMEYGHGSFLTRGAALLKAKLFGEDLTQNPQVADEGKLGEAIDASGLSAINTTVQTTYEVTGESLVFHKGVTGVSVDKEKLTEAVKEAVSKDDFETVIESPMLTGTVEATDVQAVYDKIHTKKANATLDPKNDYKIVKSVTGVSFDVDSARAAFDAAAEGEDVTIPLKIKKPKITTKKLKKHLFKDKLGSCTTNVSGSSARVSNVDLAAETIDGTILLPGETFSYNDTLGERTTARGYQAAPAYSNGESVQEVGGGICQVSSTLYKATLLSNLEIVEHHNHSYVSAYIGIGMDATVSWGGPDYQFKNDTDYPIRIDAAYSGGQVTCTIYGAKLDDVRVEMTAETLQVNSCGTVYQDDPDMAEGTSTVVSSGHDGYVVQTYRNLYEGDKKISSKKEAYCVYRKKDRIVRVGTKAAEPAPDTTAEGETGGSELTPDDTDLAE</sequence>
<dbReference type="InterPro" id="IPR052913">
    <property type="entry name" value="Glycopeptide_resist_protein"/>
</dbReference>
<proteinExistence type="predicted"/>
<evidence type="ECO:0000313" key="5">
    <source>
        <dbReference type="Proteomes" id="UP000886805"/>
    </source>
</evidence>
<dbReference type="PROSITE" id="PS51109">
    <property type="entry name" value="G5"/>
    <property type="match status" value="1"/>
</dbReference>
<dbReference type="InterPro" id="IPR022029">
    <property type="entry name" value="YoaR-like_PG-bd"/>
</dbReference>
<dbReference type="Pfam" id="PF12229">
    <property type="entry name" value="PG_binding_4"/>
    <property type="match status" value="1"/>
</dbReference>
<dbReference type="Gene3D" id="2.20.230.10">
    <property type="entry name" value="Resuscitation-promoting factor rpfb"/>
    <property type="match status" value="1"/>
</dbReference>
<evidence type="ECO:0000259" key="3">
    <source>
        <dbReference type="PROSITE" id="PS51109"/>
    </source>
</evidence>
<comment type="caution">
    <text evidence="4">The sequence shown here is derived from an EMBL/GenBank/DDBJ whole genome shotgun (WGS) entry which is preliminary data.</text>
</comment>
<evidence type="ECO:0000313" key="4">
    <source>
        <dbReference type="EMBL" id="HIX72830.1"/>
    </source>
</evidence>
<dbReference type="PANTHER" id="PTHR35788:SF1">
    <property type="entry name" value="EXPORTED PROTEIN"/>
    <property type="match status" value="1"/>
</dbReference>
<dbReference type="InterPro" id="IPR007391">
    <property type="entry name" value="Vancomycin_resist_VanW"/>
</dbReference>
<feature type="domain" description="G5" evidence="3">
    <location>
        <begin position="441"/>
        <end position="521"/>
    </location>
</feature>
<dbReference type="Pfam" id="PF07501">
    <property type="entry name" value="G5"/>
    <property type="match status" value="1"/>
</dbReference>
<keyword evidence="1" id="KW-0732">Signal</keyword>
<dbReference type="PANTHER" id="PTHR35788">
    <property type="entry name" value="EXPORTED PROTEIN-RELATED"/>
    <property type="match status" value="1"/>
</dbReference>
<dbReference type="InterPro" id="IPR011098">
    <property type="entry name" value="G5_dom"/>
</dbReference>
<dbReference type="SMART" id="SM01208">
    <property type="entry name" value="G5"/>
    <property type="match status" value="1"/>
</dbReference>
<accession>A0A9D1X7D7</accession>
<name>A0A9D1X7D7_9FIRM</name>